<dbReference type="InterPro" id="IPR002508">
    <property type="entry name" value="MurNAc-LAA_cat"/>
</dbReference>
<dbReference type="Pfam" id="PF01520">
    <property type="entry name" value="Amidase_3"/>
    <property type="match status" value="1"/>
</dbReference>
<dbReference type="SMART" id="SM00728">
    <property type="entry name" value="ChW"/>
    <property type="match status" value="4"/>
</dbReference>
<reference evidence="2 3" key="1">
    <citation type="submission" date="2018-08" db="EMBL/GenBank/DDBJ databases">
        <title>A genome reference for cultivated species of the human gut microbiota.</title>
        <authorList>
            <person name="Zou Y."/>
            <person name="Xue W."/>
            <person name="Luo G."/>
        </authorList>
    </citation>
    <scope>NUCLEOTIDE SEQUENCE [LARGE SCALE GENOMIC DNA]</scope>
    <source>
        <strain evidence="2 3">AM22-12LB</strain>
    </source>
</reference>
<feature type="domain" description="MurNAc-LAA" evidence="1">
    <location>
        <begin position="6"/>
        <end position="165"/>
    </location>
</feature>
<dbReference type="Gene3D" id="3.40.630.40">
    <property type="entry name" value="Zn-dependent exopeptidases"/>
    <property type="match status" value="1"/>
</dbReference>
<organism evidence="2 3">
    <name type="scientific">Coprococcus comes</name>
    <dbReference type="NCBI Taxonomy" id="410072"/>
    <lineage>
        <taxon>Bacteria</taxon>
        <taxon>Bacillati</taxon>
        <taxon>Bacillota</taxon>
        <taxon>Clostridia</taxon>
        <taxon>Lachnospirales</taxon>
        <taxon>Lachnospiraceae</taxon>
        <taxon>Coprococcus</taxon>
    </lineage>
</organism>
<accession>A0A414U9C4</accession>
<dbReference type="SUPFAM" id="SSF53187">
    <property type="entry name" value="Zn-dependent exopeptidases"/>
    <property type="match status" value="1"/>
</dbReference>
<gene>
    <name evidence="2" type="ORF">DW252_12945</name>
</gene>
<evidence type="ECO:0000313" key="2">
    <source>
        <dbReference type="EMBL" id="RHG59003.1"/>
    </source>
</evidence>
<evidence type="ECO:0000313" key="3">
    <source>
        <dbReference type="Proteomes" id="UP000286595"/>
    </source>
</evidence>
<protein>
    <recommendedName>
        <fullName evidence="1">MurNAc-LAA domain-containing protein</fullName>
    </recommendedName>
</protein>
<proteinExistence type="predicted"/>
<dbReference type="EMBL" id="QRIM01000016">
    <property type="protein sequence ID" value="RHG59003.1"/>
    <property type="molecule type" value="Genomic_DNA"/>
</dbReference>
<dbReference type="GO" id="GO:0008745">
    <property type="term" value="F:N-acetylmuramoyl-L-alanine amidase activity"/>
    <property type="evidence" value="ECO:0007669"/>
    <property type="project" value="InterPro"/>
</dbReference>
<dbReference type="Pfam" id="PF07538">
    <property type="entry name" value="ChW"/>
    <property type="match status" value="6"/>
</dbReference>
<dbReference type="RefSeq" id="WP_118219001.1">
    <property type="nucleotide sequence ID" value="NZ_QRIM01000016.1"/>
</dbReference>
<dbReference type="GO" id="GO:0009253">
    <property type="term" value="P:peptidoglycan catabolic process"/>
    <property type="evidence" value="ECO:0007669"/>
    <property type="project" value="InterPro"/>
</dbReference>
<dbReference type="Proteomes" id="UP000286595">
    <property type="component" value="Unassembled WGS sequence"/>
</dbReference>
<comment type="caution">
    <text evidence="2">The sequence shown here is derived from an EMBL/GenBank/DDBJ whole genome shotgun (WGS) entry which is preliminary data.</text>
</comment>
<evidence type="ECO:0000259" key="1">
    <source>
        <dbReference type="Pfam" id="PF01520"/>
    </source>
</evidence>
<sequence>MAHLFVIAGHGAGDCGAVGYGYTEAERVRYLVARLAALGGSNVTVADMNRNWYADNGIMSLNIPKDWQIVELHMDSASAAANGGHVIIKEGYNPDQYDTALSNFIGNFFPGRANKIVEKNDLANANRAAYKGYSYRLLENGFITNSGDLSKFNNRTDELASGILSAFGISAIALVASTDQIDGAIKSGGTFQDKKDVFGSVSYQVHARDIGWCNWQSDGKMAGSTGQNRRIEAFRLNPVGETNVVVHIKDIGNKEYKNITKDTILGTTGQNKRIESIKITGKDTCYLYKVQQKNIGWSDWMSNGEWAGTQGKGLQIEAIEIKKTMFTVNPHVQNRGWLGDRAAETVIGITGHNLRLEAFKVNPGDKRIGVKAHIEGSGWKDYGVVTKDTVIGTVGQNKRIECLCFNGDFQYRVHVQNSGWTDWTKADGVSTLGTVGQALRIEAIQFR</sequence>
<name>A0A414U9C4_9FIRM</name>
<dbReference type="AlphaFoldDB" id="A0A414U9C4"/>
<dbReference type="InterPro" id="IPR006637">
    <property type="entry name" value="ChW"/>
</dbReference>